<dbReference type="InterPro" id="IPR050367">
    <property type="entry name" value="APC_superfamily"/>
</dbReference>
<reference evidence="7 8" key="1">
    <citation type="journal article" date="2016" name="Nat. Commun.">
        <title>Thousands of microbial genomes shed light on interconnected biogeochemical processes in an aquifer system.</title>
        <authorList>
            <person name="Anantharaman K."/>
            <person name="Brown C.T."/>
            <person name="Hug L.A."/>
            <person name="Sharon I."/>
            <person name="Castelle C.J."/>
            <person name="Probst A.J."/>
            <person name="Thomas B.C."/>
            <person name="Singh A."/>
            <person name="Wilkins M.J."/>
            <person name="Karaoz U."/>
            <person name="Brodie E.L."/>
            <person name="Williams K.H."/>
            <person name="Hubbard S.S."/>
            <person name="Banfield J.F."/>
        </authorList>
    </citation>
    <scope>NUCLEOTIDE SEQUENCE [LARGE SCALE GENOMIC DNA]</scope>
</reference>
<feature type="transmembrane region" description="Helical" evidence="5">
    <location>
        <begin position="201"/>
        <end position="220"/>
    </location>
</feature>
<evidence type="ECO:0000256" key="3">
    <source>
        <dbReference type="ARBA" id="ARBA00022989"/>
    </source>
</evidence>
<keyword evidence="2 5" id="KW-0812">Transmembrane</keyword>
<feature type="domain" description="Amino acid permease/ SLC12A" evidence="6">
    <location>
        <begin position="50"/>
        <end position="421"/>
    </location>
</feature>
<feature type="transmembrane region" description="Helical" evidence="5">
    <location>
        <begin position="96"/>
        <end position="120"/>
    </location>
</feature>
<evidence type="ECO:0000259" key="6">
    <source>
        <dbReference type="Pfam" id="PF00324"/>
    </source>
</evidence>
<dbReference type="InterPro" id="IPR004841">
    <property type="entry name" value="AA-permease/SLC12A_dom"/>
</dbReference>
<dbReference type="EMBL" id="MFYX01000037">
    <property type="protein sequence ID" value="OGK06144.1"/>
    <property type="molecule type" value="Genomic_DNA"/>
</dbReference>
<evidence type="ECO:0000256" key="5">
    <source>
        <dbReference type="SAM" id="Phobius"/>
    </source>
</evidence>
<evidence type="ECO:0000256" key="1">
    <source>
        <dbReference type="ARBA" id="ARBA00004141"/>
    </source>
</evidence>
<feature type="transmembrane region" description="Helical" evidence="5">
    <location>
        <begin position="132"/>
        <end position="153"/>
    </location>
</feature>
<keyword evidence="4 5" id="KW-0472">Membrane</keyword>
<sequence length="453" mass="48977">MENETTLQSLGYKQELKRVLKLKDAVVYGLAMITPTAPLPMLGIIASLTMGHMATAYLIALLGMSLTALSYGKMAAHFPIAGSTYSYTQRCVGNNVGFMAGWAMIIDYLLIPLMSVIFVAVACSERFPVVPYSAWVVLLALLLTGINLIGISLTSKANTVFSILMVLIVILFVGLGASFVLNGGGAGTLVSFKPFYTSELFKFSTVMAGASIAVFSYIGFDAISTIAEEVEEPSKNIPRAIVLTCIISGVIFISITYLAQLIWPDVATFPDKKETVVFAMAGKIGGRLFDGFVFFIILVAGVSSALVGQASGSRLLFSMGRDNVLPKRFFGYISPKYGTPVFNVLLMGIISLCGGMASSFQQVAEVVNFGAFIGYMCVSLSVIFFYYKNRDKVLSPVGYFILPLCAIGTCFFIFINLSRNALVLGSLWLAVGFILLIIVSRGFTRKIVLREIQ</sequence>
<dbReference type="GO" id="GO:0016020">
    <property type="term" value="C:membrane"/>
    <property type="evidence" value="ECO:0007669"/>
    <property type="project" value="UniProtKB-SubCell"/>
</dbReference>
<gene>
    <name evidence="7" type="ORF">A2519_22800</name>
</gene>
<dbReference type="Gene3D" id="1.20.1740.10">
    <property type="entry name" value="Amino acid/polyamine transporter I"/>
    <property type="match status" value="1"/>
</dbReference>
<dbReference type="Pfam" id="PF00324">
    <property type="entry name" value="AA_permease"/>
    <property type="match status" value="1"/>
</dbReference>
<comment type="subcellular location">
    <subcellularLocation>
        <location evidence="1">Membrane</location>
        <topology evidence="1">Multi-pass membrane protein</topology>
    </subcellularLocation>
</comment>
<protein>
    <recommendedName>
        <fullName evidence="6">Amino acid permease/ SLC12A domain-containing protein</fullName>
    </recommendedName>
</protein>
<feature type="transmembrane region" description="Helical" evidence="5">
    <location>
        <begin position="399"/>
        <end position="417"/>
    </location>
</feature>
<feature type="transmembrane region" description="Helical" evidence="5">
    <location>
        <begin position="160"/>
        <end position="181"/>
    </location>
</feature>
<feature type="transmembrane region" description="Helical" evidence="5">
    <location>
        <begin position="240"/>
        <end position="263"/>
    </location>
</feature>
<comment type="caution">
    <text evidence="7">The sequence shown here is derived from an EMBL/GenBank/DDBJ whole genome shotgun (WGS) entry which is preliminary data.</text>
</comment>
<keyword evidence="3 5" id="KW-1133">Transmembrane helix</keyword>
<dbReference type="AlphaFoldDB" id="A0A1F7FHE5"/>
<feature type="transmembrane region" description="Helical" evidence="5">
    <location>
        <begin position="337"/>
        <end position="360"/>
    </location>
</feature>
<dbReference type="PIRSF" id="PIRSF006060">
    <property type="entry name" value="AA_transporter"/>
    <property type="match status" value="1"/>
</dbReference>
<feature type="transmembrane region" description="Helical" evidence="5">
    <location>
        <begin position="423"/>
        <end position="443"/>
    </location>
</feature>
<feature type="transmembrane region" description="Helical" evidence="5">
    <location>
        <begin position="292"/>
        <end position="317"/>
    </location>
</feature>
<dbReference type="PANTHER" id="PTHR42770:SF8">
    <property type="entry name" value="PUTRESCINE IMPORTER PUUP"/>
    <property type="match status" value="1"/>
</dbReference>
<feature type="transmembrane region" description="Helical" evidence="5">
    <location>
        <begin position="366"/>
        <end position="387"/>
    </location>
</feature>
<proteinExistence type="predicted"/>
<evidence type="ECO:0000256" key="2">
    <source>
        <dbReference type="ARBA" id="ARBA00022692"/>
    </source>
</evidence>
<evidence type="ECO:0000313" key="7">
    <source>
        <dbReference type="EMBL" id="OGK06144.1"/>
    </source>
</evidence>
<accession>A0A1F7FHE5</accession>
<feature type="transmembrane region" description="Helical" evidence="5">
    <location>
        <begin position="25"/>
        <end position="48"/>
    </location>
</feature>
<feature type="transmembrane region" description="Helical" evidence="5">
    <location>
        <begin position="54"/>
        <end position="76"/>
    </location>
</feature>
<dbReference type="Proteomes" id="UP000179243">
    <property type="component" value="Unassembled WGS sequence"/>
</dbReference>
<name>A0A1F7FHE5_UNCRA</name>
<organism evidence="7 8">
    <name type="scientific">Candidatus Raymondbacteria bacterium RIFOXYD12_FULL_49_13</name>
    <dbReference type="NCBI Taxonomy" id="1817890"/>
    <lineage>
        <taxon>Bacteria</taxon>
        <taxon>Raymondiibacteriota</taxon>
    </lineage>
</organism>
<evidence type="ECO:0000256" key="4">
    <source>
        <dbReference type="ARBA" id="ARBA00023136"/>
    </source>
</evidence>
<evidence type="ECO:0000313" key="8">
    <source>
        <dbReference type="Proteomes" id="UP000179243"/>
    </source>
</evidence>
<dbReference type="GO" id="GO:0055085">
    <property type="term" value="P:transmembrane transport"/>
    <property type="evidence" value="ECO:0007669"/>
    <property type="project" value="InterPro"/>
</dbReference>
<dbReference type="PANTHER" id="PTHR42770">
    <property type="entry name" value="AMINO ACID TRANSPORTER-RELATED"/>
    <property type="match status" value="1"/>
</dbReference>